<organism evidence="1 2">
    <name type="scientific">Entomospira culicis</name>
    <dbReference type="NCBI Taxonomy" id="2719989"/>
    <lineage>
        <taxon>Bacteria</taxon>
        <taxon>Pseudomonadati</taxon>
        <taxon>Spirochaetota</taxon>
        <taxon>Spirochaetia</taxon>
        <taxon>Spirochaetales</taxon>
        <taxon>Spirochaetaceae</taxon>
        <taxon>Entomospira</taxon>
    </lineage>
</organism>
<dbReference type="EMBL" id="JAATLM010000002">
    <property type="protein sequence ID" value="NIZ70120.1"/>
    <property type="molecule type" value="Genomic_DNA"/>
</dbReference>
<sequence>MKRILSLLFLAIAINLPVSLFALTGEEAIAMLEAASFAHSENNARREVNAEIKDKALAYPAMLPIERNFTLKYKKTQTAWNKRKNLQDLQETAINNNATIREAYIYEEALSHKSGSLYQRTLFHFLFRWNFVHNLISDSTEKHQNRFELFDRYLHELTKLNAQDRRKKVMIDTKYDNFITQGILDTVANIKQFDKAKNDIINHPDFETKIVPALNFWVTNETFANPTEHRNLLVEAFGQEAYTRWQTEHPELLTTNKMLGIITLQLATTVLSPQPTERLTRYQHIFADIFSQDLPAELLKTEASSIKNLRAFHKKYLADIAKAEKKAAKAK</sequence>
<protein>
    <submittedName>
        <fullName evidence="1">Uncharacterized protein</fullName>
    </submittedName>
</protein>
<accession>A0A968GLR9</accession>
<proteinExistence type="predicted"/>
<dbReference type="RefSeq" id="WP_167696366.1">
    <property type="nucleotide sequence ID" value="NZ_CP118182.1"/>
</dbReference>
<dbReference type="Proteomes" id="UP000778951">
    <property type="component" value="Unassembled WGS sequence"/>
</dbReference>
<dbReference type="AlphaFoldDB" id="A0A968GLR9"/>
<reference evidence="1" key="1">
    <citation type="submission" date="2020-03" db="EMBL/GenBank/DDBJ databases">
        <title>Spirochaetal bacteria isolated from arthropods constitute a novel genus Entomospira genus novum within the order Spirochaetales.</title>
        <authorList>
            <person name="Grana-Miraglia L."/>
            <person name="Sikutova S."/>
            <person name="Fingerle V."/>
            <person name="Sing A."/>
            <person name="Castillo-Ramirez S."/>
            <person name="Margos G."/>
            <person name="Rudolf I."/>
        </authorList>
    </citation>
    <scope>NUCLEOTIDE SEQUENCE</scope>
    <source>
        <strain evidence="1">BR149</strain>
    </source>
</reference>
<gene>
    <name evidence="1" type="ORF">HCT48_07860</name>
</gene>
<evidence type="ECO:0000313" key="2">
    <source>
        <dbReference type="Proteomes" id="UP000778951"/>
    </source>
</evidence>
<keyword evidence="2" id="KW-1185">Reference proteome</keyword>
<comment type="caution">
    <text evidence="1">The sequence shown here is derived from an EMBL/GenBank/DDBJ whole genome shotgun (WGS) entry which is preliminary data.</text>
</comment>
<name>A0A968GLR9_9SPIO</name>
<evidence type="ECO:0000313" key="1">
    <source>
        <dbReference type="EMBL" id="NIZ70120.1"/>
    </source>
</evidence>